<proteinExistence type="inferred from homology"/>
<keyword evidence="6" id="KW-1185">Reference proteome</keyword>
<dbReference type="Pfam" id="PF04677">
    <property type="entry name" value="CwfJ_C_1"/>
    <property type="match status" value="1"/>
</dbReference>
<reference evidence="5 6" key="1">
    <citation type="submission" date="2024-01" db="EMBL/GenBank/DDBJ databases">
        <authorList>
            <consortium name="Genoscope - CEA"/>
            <person name="William W."/>
        </authorList>
    </citation>
    <scope>NUCLEOTIDE SEQUENCE [LARGE SCALE GENOMIC DNA]</scope>
    <source>
        <strain evidence="5 6">29B2s-10</strain>
    </source>
</reference>
<evidence type="ECO:0000259" key="4">
    <source>
        <dbReference type="Pfam" id="PF04677"/>
    </source>
</evidence>
<dbReference type="InterPro" id="IPR006767">
    <property type="entry name" value="Cwf19-like_C_dom-2"/>
</dbReference>
<feature type="compositionally biased region" description="Low complexity" evidence="2">
    <location>
        <begin position="28"/>
        <end position="38"/>
    </location>
</feature>
<accession>A0ABP0EKA4</accession>
<evidence type="ECO:0000256" key="2">
    <source>
        <dbReference type="SAM" id="MobiDB-lite"/>
    </source>
</evidence>
<dbReference type="EMBL" id="OZ004258">
    <property type="protein sequence ID" value="CAK7914048.1"/>
    <property type="molecule type" value="Genomic_DNA"/>
</dbReference>
<comment type="similarity">
    <text evidence="1">Belongs to the CWF19 family.</text>
</comment>
<evidence type="ECO:0000256" key="1">
    <source>
        <dbReference type="ARBA" id="ARBA00006795"/>
    </source>
</evidence>
<evidence type="ECO:0000313" key="5">
    <source>
        <dbReference type="EMBL" id="CAK7914048.1"/>
    </source>
</evidence>
<feature type="compositionally biased region" description="Basic and acidic residues" evidence="2">
    <location>
        <begin position="1"/>
        <end position="24"/>
    </location>
</feature>
<organism evidence="5 6">
    <name type="scientific">[Candida] anglica</name>
    <dbReference type="NCBI Taxonomy" id="148631"/>
    <lineage>
        <taxon>Eukaryota</taxon>
        <taxon>Fungi</taxon>
        <taxon>Dikarya</taxon>
        <taxon>Ascomycota</taxon>
        <taxon>Saccharomycotina</taxon>
        <taxon>Pichiomycetes</taxon>
        <taxon>Debaryomycetaceae</taxon>
        <taxon>Kurtzmaniella</taxon>
    </lineage>
</organism>
<evidence type="ECO:0000313" key="6">
    <source>
        <dbReference type="Proteomes" id="UP001497600"/>
    </source>
</evidence>
<protein>
    <recommendedName>
        <fullName evidence="7">Cwf19-like C-terminal domain-containing protein</fullName>
    </recommendedName>
</protein>
<dbReference type="InterPro" id="IPR040194">
    <property type="entry name" value="Cwf19-like"/>
</dbReference>
<dbReference type="Proteomes" id="UP001497600">
    <property type="component" value="Chromosome F"/>
</dbReference>
<feature type="domain" description="Cwf19-like C-terminal" evidence="4">
    <location>
        <begin position="212"/>
        <end position="338"/>
    </location>
</feature>
<feature type="domain" description="Cwf19-like protein C-terminal" evidence="3">
    <location>
        <begin position="367"/>
        <end position="465"/>
    </location>
</feature>
<gene>
    <name evidence="5" type="ORF">CAAN4_F14620</name>
</gene>
<dbReference type="PANTHER" id="PTHR12072">
    <property type="entry name" value="CWF19, CELL CYCLE CONTROL PROTEIN"/>
    <property type="match status" value="1"/>
</dbReference>
<feature type="region of interest" description="Disordered" evidence="2">
    <location>
        <begin position="1"/>
        <end position="45"/>
    </location>
</feature>
<name>A0ABP0EKA4_9ASCO</name>
<sequence length="470" mass="55189">MNRESSNNKRDRSRSPVRSNEDTRNLPSRSSHSSSSQYRRNRKKNNTNECIKVSLDYEFGDSGSNWRMMKLNRIFEAAKESEKSLIDIVKERYGTEIEFEIAKQEQKELEDRKCKPKKDWIFQPNVEIERFVKEKNGNITTNDISIQDLIQQEKNEQFSFDEQSAKSILKDSQFESNLEYQDENASKLASYVQSGKVNLSDIQQNKSNPQSLQRIMKNLDRCELCLENNSLESIPISMGQKTYLTLLPYNSYNKLFPSNTTAICLNEHRENTLYCEDDEWDEIENFMKTLATYYYKEYKKGVIFIENAVDTKYQRNHAHILVIPISLSICSQAEGYFKEAIISQSDDLEDQHKSVLDTQLKGRERSQGTRRQAGMKQLLAKEAPYFHVWFSLDGGIGHIVENYKEWPKYDLFTRQVVGEGLLKCQDPMLVNSTKDYKKWKSSARSGEEMERVERFRRKWKAYDWTEVNSE</sequence>
<dbReference type="PANTHER" id="PTHR12072:SF5">
    <property type="entry name" value="CWF19-LIKE PROTEIN 2"/>
    <property type="match status" value="1"/>
</dbReference>
<dbReference type="Pfam" id="PF04676">
    <property type="entry name" value="CwfJ_C_2"/>
    <property type="match status" value="1"/>
</dbReference>
<evidence type="ECO:0000259" key="3">
    <source>
        <dbReference type="Pfam" id="PF04676"/>
    </source>
</evidence>
<evidence type="ECO:0008006" key="7">
    <source>
        <dbReference type="Google" id="ProtNLM"/>
    </source>
</evidence>
<dbReference type="InterPro" id="IPR006768">
    <property type="entry name" value="Cwf19-like_C_dom-1"/>
</dbReference>